<dbReference type="InterPro" id="IPR002711">
    <property type="entry name" value="HNH"/>
</dbReference>
<reference evidence="3" key="1">
    <citation type="submission" date="2019-09" db="EMBL/GenBank/DDBJ databases">
        <title>Distinct polysaccharide growth profiles of human intestinal Prevotella copri isolates.</title>
        <authorList>
            <person name="Fehlner-Peach H."/>
            <person name="Magnabosco C."/>
            <person name="Raghavan V."/>
            <person name="Scher J.U."/>
            <person name="Tett A."/>
            <person name="Cox L.M."/>
            <person name="Gottsegen C."/>
            <person name="Watters A."/>
            <person name="Wiltshire- Gordon J.D."/>
            <person name="Segata N."/>
            <person name="Bonneau R."/>
            <person name="Littman D.R."/>
        </authorList>
    </citation>
    <scope>NUCLEOTIDE SEQUENCE [LARGE SCALE GENOMIC DNA]</scope>
    <source>
        <strain evidence="3">iAA108</strain>
    </source>
</reference>
<organism evidence="2 3">
    <name type="scientific">Segatella copri</name>
    <dbReference type="NCBI Taxonomy" id="165179"/>
    <lineage>
        <taxon>Bacteria</taxon>
        <taxon>Pseudomonadati</taxon>
        <taxon>Bacteroidota</taxon>
        <taxon>Bacteroidia</taxon>
        <taxon>Bacteroidales</taxon>
        <taxon>Prevotellaceae</taxon>
        <taxon>Segatella</taxon>
    </lineage>
</organism>
<accession>A0AA90UW78</accession>
<dbReference type="EMBL" id="VZCC01000028">
    <property type="protein sequence ID" value="MQN83396.1"/>
    <property type="molecule type" value="Genomic_DNA"/>
</dbReference>
<dbReference type="Proteomes" id="UP000421408">
    <property type="component" value="Unassembled WGS sequence"/>
</dbReference>
<keyword evidence="2" id="KW-0255">Endonuclease</keyword>
<dbReference type="PANTHER" id="PTHR33427">
    <property type="entry name" value="HNH ENDONUCLEASE"/>
    <property type="match status" value="1"/>
</dbReference>
<evidence type="ECO:0000313" key="2">
    <source>
        <dbReference type="EMBL" id="MQN83396.1"/>
    </source>
</evidence>
<name>A0AA90UW78_9BACT</name>
<comment type="caution">
    <text evidence="2">The sequence shown here is derived from an EMBL/GenBank/DDBJ whole genome shotgun (WGS) entry which is preliminary data.</text>
</comment>
<evidence type="ECO:0000313" key="3">
    <source>
        <dbReference type="Proteomes" id="UP000421408"/>
    </source>
</evidence>
<proteinExistence type="predicted"/>
<gene>
    <name evidence="2" type="ORF">F7D74_05235</name>
</gene>
<evidence type="ECO:0000259" key="1">
    <source>
        <dbReference type="Pfam" id="PF01844"/>
    </source>
</evidence>
<dbReference type="PANTHER" id="PTHR33427:SF1">
    <property type="entry name" value="F6A14.21 PROTEIN"/>
    <property type="match status" value="1"/>
</dbReference>
<dbReference type="GO" id="GO:0003676">
    <property type="term" value="F:nucleic acid binding"/>
    <property type="evidence" value="ECO:0007669"/>
    <property type="project" value="InterPro"/>
</dbReference>
<dbReference type="GO" id="GO:0004519">
    <property type="term" value="F:endonuclease activity"/>
    <property type="evidence" value="ECO:0007669"/>
    <property type="project" value="UniProtKB-KW"/>
</dbReference>
<dbReference type="Gene3D" id="1.10.30.50">
    <property type="match status" value="1"/>
</dbReference>
<keyword evidence="2" id="KW-0378">Hydrolase</keyword>
<dbReference type="GO" id="GO:0008270">
    <property type="term" value="F:zinc ion binding"/>
    <property type="evidence" value="ECO:0007669"/>
    <property type="project" value="InterPro"/>
</dbReference>
<dbReference type="InterPro" id="IPR003615">
    <property type="entry name" value="HNH_nuc"/>
</dbReference>
<dbReference type="RefSeq" id="WP_153118554.1">
    <property type="nucleotide sequence ID" value="NZ_JAHOEO010000041.1"/>
</dbReference>
<keyword evidence="2" id="KW-0540">Nuclease</keyword>
<protein>
    <submittedName>
        <fullName evidence="2">HNH endonuclease</fullName>
    </submittedName>
</protein>
<dbReference type="CDD" id="cd00085">
    <property type="entry name" value="HNHc"/>
    <property type="match status" value="1"/>
</dbReference>
<sequence>MSIYSDELLLSVWKKAEEVYGYDARIWRKDFAGAWIRYDHYGMKGSFGWQIDHRKPLAQGGTDDIKNLQPLQWENNLEKSDDYPYFSTKITSRGNENVEERQSWQILTTHRG</sequence>
<feature type="domain" description="HNH" evidence="1">
    <location>
        <begin position="49"/>
        <end position="74"/>
    </location>
</feature>
<dbReference type="Pfam" id="PF01844">
    <property type="entry name" value="HNH"/>
    <property type="match status" value="1"/>
</dbReference>
<dbReference type="AlphaFoldDB" id="A0AA90UW78"/>